<feature type="region of interest" description="Disordered" evidence="1">
    <location>
        <begin position="309"/>
        <end position="369"/>
    </location>
</feature>
<feature type="compositionally biased region" description="Basic and acidic residues" evidence="1">
    <location>
        <begin position="126"/>
        <end position="145"/>
    </location>
</feature>
<proteinExistence type="predicted"/>
<feature type="compositionally biased region" description="Polar residues" evidence="1">
    <location>
        <begin position="405"/>
        <end position="414"/>
    </location>
</feature>
<feature type="region of interest" description="Disordered" evidence="1">
    <location>
        <begin position="386"/>
        <end position="420"/>
    </location>
</feature>
<reference evidence="2 3" key="1">
    <citation type="submission" date="2019-07" db="EMBL/GenBank/DDBJ databases">
        <title>Genomics analysis of Aphanomyces spp. identifies a new class of oomycete effector associated with host adaptation.</title>
        <authorList>
            <person name="Gaulin E."/>
        </authorList>
    </citation>
    <scope>NUCLEOTIDE SEQUENCE [LARGE SCALE GENOMIC DNA]</scope>
    <source>
        <strain evidence="2 3">ATCC 201684</strain>
    </source>
</reference>
<evidence type="ECO:0000256" key="1">
    <source>
        <dbReference type="SAM" id="MobiDB-lite"/>
    </source>
</evidence>
<feature type="region of interest" description="Disordered" evidence="1">
    <location>
        <begin position="30"/>
        <end position="55"/>
    </location>
</feature>
<feature type="compositionally biased region" description="Low complexity" evidence="1">
    <location>
        <begin position="482"/>
        <end position="499"/>
    </location>
</feature>
<organism evidence="2 3">
    <name type="scientific">Aphanomyces euteiches</name>
    <dbReference type="NCBI Taxonomy" id="100861"/>
    <lineage>
        <taxon>Eukaryota</taxon>
        <taxon>Sar</taxon>
        <taxon>Stramenopiles</taxon>
        <taxon>Oomycota</taxon>
        <taxon>Saprolegniomycetes</taxon>
        <taxon>Saprolegniales</taxon>
        <taxon>Verrucalvaceae</taxon>
        <taxon>Aphanomyces</taxon>
    </lineage>
</organism>
<dbReference type="VEuPathDB" id="FungiDB:AeMF1_012436"/>
<evidence type="ECO:0008006" key="4">
    <source>
        <dbReference type="Google" id="ProtNLM"/>
    </source>
</evidence>
<feature type="compositionally biased region" description="Polar residues" evidence="1">
    <location>
        <begin position="514"/>
        <end position="527"/>
    </location>
</feature>
<sequence>MVVLSSYEQTREANIARNKAMLEFLGIEKLKTKSPPKRPRKKPVGPARRSSRVEQVNEVRVKIQQVLDAEDEIYRKQHEQRLRAIRGELKREREELAAMRREEVERRRVEKQLLKIQKQAAKKRRHDEALRLKREHEQERRSKKLEEERRRNVVVFKLPQSFRGLVQPEMGETLFKDSLSSKGRSSDIIEITESSDEDEDPSESSSEESSDDEVSSEEVSSDDELSSDEKLMHSIENAFKRKKPAQQIRYLYKRKVQAEVKEEHAIKLKLPKSAIPTDTSEQHVVKLKIPTEAQAQPQDRPHVIKLKLPTGQSQLEHNIAVKAEDPDEGTLGRRGSSSDSSDSGDGDVDMENNTNDTTFSASPATVQPQERPHVIKLRLPCAPNFTHTNDISNDQFPDEMASLTRPKSNPSSDDLSTEDVDKKKENIANSTALPPIVLPQTLSQERPHVIKLKLPLAHSHDGVNNAVQAEDSDVATSDRLQSALSQSQVSHNSSASSSSEDSDEDAESDTEGSPQSTMKSDVETRNSSSIVRLKLGKRSLADMLHGKAKAHEFQVYLSKGIHGLCMDFDVDATRIKVAGFRRPRPGILGPAEASGMIEVGDELVAVEGDRVLNGEDFKRFVPILKSGLSVTLSFRRQ</sequence>
<dbReference type="Proteomes" id="UP000481153">
    <property type="component" value="Unassembled WGS sequence"/>
</dbReference>
<feature type="compositionally biased region" description="Polar residues" evidence="1">
    <location>
        <begin position="351"/>
        <end position="368"/>
    </location>
</feature>
<evidence type="ECO:0000313" key="3">
    <source>
        <dbReference type="Proteomes" id="UP000481153"/>
    </source>
</evidence>
<feature type="region of interest" description="Disordered" evidence="1">
    <location>
        <begin position="470"/>
        <end position="527"/>
    </location>
</feature>
<feature type="compositionally biased region" description="Acidic residues" evidence="1">
    <location>
        <begin position="500"/>
        <end position="510"/>
    </location>
</feature>
<feature type="compositionally biased region" description="Acidic residues" evidence="1">
    <location>
        <begin position="193"/>
        <end position="226"/>
    </location>
</feature>
<dbReference type="EMBL" id="VJMJ01000001">
    <property type="protein sequence ID" value="KAF0745561.1"/>
    <property type="molecule type" value="Genomic_DNA"/>
</dbReference>
<feature type="compositionally biased region" description="Polar residues" evidence="1">
    <location>
        <begin position="386"/>
        <end position="395"/>
    </location>
</feature>
<feature type="compositionally biased region" description="Basic residues" evidence="1">
    <location>
        <begin position="32"/>
        <end position="43"/>
    </location>
</feature>
<keyword evidence="3" id="KW-1185">Reference proteome</keyword>
<evidence type="ECO:0000313" key="2">
    <source>
        <dbReference type="EMBL" id="KAF0745561.1"/>
    </source>
</evidence>
<feature type="region of interest" description="Disordered" evidence="1">
    <location>
        <begin position="190"/>
        <end position="239"/>
    </location>
</feature>
<comment type="caution">
    <text evidence="2">The sequence shown here is derived from an EMBL/GenBank/DDBJ whole genome shotgun (WGS) entry which is preliminary data.</text>
</comment>
<protein>
    <recommendedName>
        <fullName evidence="4">PDZ domain-containing protein</fullName>
    </recommendedName>
</protein>
<feature type="region of interest" description="Disordered" evidence="1">
    <location>
        <begin position="118"/>
        <end position="145"/>
    </location>
</feature>
<accession>A0A6G0XXT9</accession>
<gene>
    <name evidence="2" type="ORF">Ae201684_000016</name>
</gene>
<name>A0A6G0XXT9_9STRA</name>
<dbReference type="AlphaFoldDB" id="A0A6G0XXT9"/>